<dbReference type="InterPro" id="IPR018968">
    <property type="entry name" value="Phasin"/>
</dbReference>
<dbReference type="RefSeq" id="WP_062085965.1">
    <property type="nucleotide sequence ID" value="NZ_FCOK02000018.1"/>
</dbReference>
<dbReference type="Pfam" id="PF09361">
    <property type="entry name" value="Phasin_2"/>
    <property type="match status" value="1"/>
</dbReference>
<dbReference type="OrthoDB" id="9024256at2"/>
<evidence type="ECO:0000313" key="2">
    <source>
        <dbReference type="EMBL" id="SAL34041.1"/>
    </source>
</evidence>
<name>A0A158GQF5_9BURK</name>
<dbReference type="AlphaFoldDB" id="A0A158GQF5"/>
<organism evidence="2 3">
    <name type="scientific">Caballeronia udeis</name>
    <dbReference type="NCBI Taxonomy" id="1232866"/>
    <lineage>
        <taxon>Bacteria</taxon>
        <taxon>Pseudomonadati</taxon>
        <taxon>Pseudomonadota</taxon>
        <taxon>Betaproteobacteria</taxon>
        <taxon>Burkholderiales</taxon>
        <taxon>Burkholderiaceae</taxon>
        <taxon>Caballeronia</taxon>
    </lineage>
</organism>
<reference evidence="2 3" key="1">
    <citation type="submission" date="2016-01" db="EMBL/GenBank/DDBJ databases">
        <authorList>
            <person name="Oliw E.H."/>
        </authorList>
    </citation>
    <scope>NUCLEOTIDE SEQUENCE [LARGE SCALE GENOMIC DNA]</scope>
    <source>
        <strain evidence="2">LMG 27134</strain>
    </source>
</reference>
<protein>
    <submittedName>
        <fullName evidence="2">Phasin protein</fullName>
    </submittedName>
</protein>
<dbReference type="EMBL" id="FCOK02000018">
    <property type="protein sequence ID" value="SAL34041.1"/>
    <property type="molecule type" value="Genomic_DNA"/>
</dbReference>
<feature type="domain" description="Phasin" evidence="1">
    <location>
        <begin position="7"/>
        <end position="106"/>
    </location>
</feature>
<proteinExistence type="predicted"/>
<dbReference type="NCBIfam" id="TIGR01841">
    <property type="entry name" value="phasin"/>
    <property type="match status" value="1"/>
</dbReference>
<dbReference type="Proteomes" id="UP000054683">
    <property type="component" value="Unassembled WGS sequence"/>
</dbReference>
<accession>A0A158GQF5</accession>
<evidence type="ECO:0000313" key="3">
    <source>
        <dbReference type="Proteomes" id="UP000054683"/>
    </source>
</evidence>
<gene>
    <name evidence="2" type="ORF">AWB69_03090</name>
</gene>
<dbReference type="InterPro" id="IPR010127">
    <property type="entry name" value="Phasin_subfam-1"/>
</dbReference>
<evidence type="ECO:0000259" key="1">
    <source>
        <dbReference type="Pfam" id="PF09361"/>
    </source>
</evidence>
<sequence>MSLLSPEQIAATQKANLDTSQGLANTALEGFQKLVGLNLQAVKSMLFENQDTARNALSVKDPQELAVLQARLMQPAAEKIQSYSRQAFAIVAETQTEFAKVAEAQYEAYNRRVQALIDNLAQSAPVGSEATIAALKSTMTATDTFYETVQRTTRHAVEVTESNFNAAAAAASKATQQAVEQASRAAKK</sequence>